<protein>
    <submittedName>
        <fullName evidence="1">Lectin</fullName>
    </submittedName>
</protein>
<dbReference type="Proteomes" id="UP000703893">
    <property type="component" value="Unassembled WGS sequence"/>
</dbReference>
<reference evidence="1 2" key="1">
    <citation type="submission" date="2019-03" db="EMBL/GenBank/DDBJ databases">
        <title>Lake Tanganyika Metagenome-Assembled Genomes (MAGs).</title>
        <authorList>
            <person name="Tran P."/>
        </authorList>
    </citation>
    <scope>NUCLEOTIDE SEQUENCE [LARGE SCALE GENOMIC DNA]</scope>
    <source>
        <strain evidence="1">K_DeepCast_65m_m2_236</strain>
    </source>
</reference>
<gene>
    <name evidence="1" type="ORF">FJZ00_13785</name>
</gene>
<dbReference type="SUPFAM" id="SSF56436">
    <property type="entry name" value="C-type lectin-like"/>
    <property type="match status" value="1"/>
</dbReference>
<accession>A0A937X8D0</accession>
<organism evidence="1 2">
    <name type="scientific">Candidatus Tanganyikabacteria bacterium</name>
    <dbReference type="NCBI Taxonomy" id="2961651"/>
    <lineage>
        <taxon>Bacteria</taxon>
        <taxon>Bacillati</taxon>
        <taxon>Candidatus Sericytochromatia</taxon>
        <taxon>Candidatus Tanganyikabacteria</taxon>
    </lineage>
</organism>
<evidence type="ECO:0000313" key="1">
    <source>
        <dbReference type="EMBL" id="MBM3276220.1"/>
    </source>
</evidence>
<dbReference type="EMBL" id="VGJX01000918">
    <property type="protein sequence ID" value="MBM3276220.1"/>
    <property type="molecule type" value="Genomic_DNA"/>
</dbReference>
<name>A0A937X8D0_9BACT</name>
<dbReference type="Gene3D" id="3.10.100.10">
    <property type="entry name" value="Mannose-Binding Protein A, subunit A"/>
    <property type="match status" value="1"/>
</dbReference>
<comment type="caution">
    <text evidence="1">The sequence shown here is derived from an EMBL/GenBank/DDBJ whole genome shotgun (WGS) entry which is preliminary data.</text>
</comment>
<feature type="non-terminal residue" evidence="1">
    <location>
        <position position="1"/>
    </location>
</feature>
<evidence type="ECO:0000313" key="2">
    <source>
        <dbReference type="Proteomes" id="UP000703893"/>
    </source>
</evidence>
<dbReference type="InterPro" id="IPR016187">
    <property type="entry name" value="CTDL_fold"/>
</dbReference>
<proteinExistence type="predicted"/>
<dbReference type="InterPro" id="IPR016186">
    <property type="entry name" value="C-type_lectin-like/link_sf"/>
</dbReference>
<dbReference type="AlphaFoldDB" id="A0A937X8D0"/>
<sequence length="94" mass="9774">FTGSGEGIWKWVTGPEAGTPFSLLASPLGGQFANWAPGEPNNAGGEHYAEFYSGNAGRWNDLPNGVGLSYVVEYGGMPGDPVVELTGSVTINVQ</sequence>